<protein>
    <submittedName>
        <fullName evidence="3">Uncharacterized protein LOC109711884</fullName>
    </submittedName>
</protein>
<accession>A0A6P5F5C5</accession>
<gene>
    <name evidence="3" type="primary">LOC109711884</name>
</gene>
<dbReference type="GeneID" id="109711884"/>
<name>A0A6P5F5C5_ANACO</name>
<dbReference type="OrthoDB" id="662905at2759"/>
<dbReference type="Proteomes" id="UP000515123">
    <property type="component" value="Linkage group 6"/>
</dbReference>
<reference evidence="2" key="1">
    <citation type="journal article" date="2015" name="Nat. Genet.">
        <title>The pineapple genome and the evolution of CAM photosynthesis.</title>
        <authorList>
            <person name="Ming R."/>
            <person name="VanBuren R."/>
            <person name="Wai C.M."/>
            <person name="Tang H."/>
            <person name="Schatz M.C."/>
            <person name="Bowers J.E."/>
            <person name="Lyons E."/>
            <person name="Wang M.L."/>
            <person name="Chen J."/>
            <person name="Biggers E."/>
            <person name="Zhang J."/>
            <person name="Huang L."/>
            <person name="Zhang L."/>
            <person name="Miao W."/>
            <person name="Zhang J."/>
            <person name="Ye Z."/>
            <person name="Miao C."/>
            <person name="Lin Z."/>
            <person name="Wang H."/>
            <person name="Zhou H."/>
            <person name="Yim W.C."/>
            <person name="Priest H.D."/>
            <person name="Zheng C."/>
            <person name="Woodhouse M."/>
            <person name="Edger P.P."/>
            <person name="Guyot R."/>
            <person name="Guo H.B."/>
            <person name="Guo H."/>
            <person name="Zheng G."/>
            <person name="Singh R."/>
            <person name="Sharma A."/>
            <person name="Min X."/>
            <person name="Zheng Y."/>
            <person name="Lee H."/>
            <person name="Gurtowski J."/>
            <person name="Sedlazeck F.J."/>
            <person name="Harkess A."/>
            <person name="McKain M.R."/>
            <person name="Liao Z."/>
            <person name="Fang J."/>
            <person name="Liu J."/>
            <person name="Zhang X."/>
            <person name="Zhang Q."/>
            <person name="Hu W."/>
            <person name="Qin Y."/>
            <person name="Wang K."/>
            <person name="Chen L.Y."/>
            <person name="Shirley N."/>
            <person name="Lin Y.R."/>
            <person name="Liu L.Y."/>
            <person name="Hernandez A.G."/>
            <person name="Wright C.L."/>
            <person name="Bulone V."/>
            <person name="Tuskan G.A."/>
            <person name="Heath K."/>
            <person name="Zee F."/>
            <person name="Moore P.H."/>
            <person name="Sunkar R."/>
            <person name="Leebens-Mack J.H."/>
            <person name="Mockler T."/>
            <person name="Bennetzen J.L."/>
            <person name="Freeling M."/>
            <person name="Sankoff D."/>
            <person name="Paterson A.H."/>
            <person name="Zhu X."/>
            <person name="Yang X."/>
            <person name="Smith J.A."/>
            <person name="Cushman J.C."/>
            <person name="Paull R.E."/>
            <person name="Yu Q."/>
        </authorList>
    </citation>
    <scope>NUCLEOTIDE SEQUENCE [LARGE SCALE GENOMIC DNA]</scope>
    <source>
        <strain evidence="2">cv. F153</strain>
    </source>
</reference>
<organism evidence="2 3">
    <name type="scientific">Ananas comosus</name>
    <name type="common">Pineapple</name>
    <name type="synonym">Ananas ananas</name>
    <dbReference type="NCBI Taxonomy" id="4615"/>
    <lineage>
        <taxon>Eukaryota</taxon>
        <taxon>Viridiplantae</taxon>
        <taxon>Streptophyta</taxon>
        <taxon>Embryophyta</taxon>
        <taxon>Tracheophyta</taxon>
        <taxon>Spermatophyta</taxon>
        <taxon>Magnoliopsida</taxon>
        <taxon>Liliopsida</taxon>
        <taxon>Poales</taxon>
        <taxon>Bromeliaceae</taxon>
        <taxon>Bromelioideae</taxon>
        <taxon>Ananas</taxon>
    </lineage>
</organism>
<reference evidence="3" key="2">
    <citation type="submission" date="2025-08" db="UniProtKB">
        <authorList>
            <consortium name="RefSeq"/>
        </authorList>
    </citation>
    <scope>IDENTIFICATION</scope>
    <source>
        <tissue evidence="3">Leaf</tissue>
    </source>
</reference>
<sequence length="87" mass="9333">MSSEATTIEQFPALPAIRTTATSDEPIKATAGAGDDDNDECATPTSEEHKIKPPLKLGPNDRPRRVPRNLVAAFDVALPPKKRIRAG</sequence>
<dbReference type="RefSeq" id="XP_020090822.1">
    <property type="nucleotide sequence ID" value="XM_020235233.1"/>
</dbReference>
<evidence type="ECO:0000256" key="1">
    <source>
        <dbReference type="SAM" id="MobiDB-lite"/>
    </source>
</evidence>
<evidence type="ECO:0000313" key="3">
    <source>
        <dbReference type="RefSeq" id="XP_020090822.1"/>
    </source>
</evidence>
<dbReference type="AlphaFoldDB" id="A0A6P5F5C5"/>
<evidence type="ECO:0000313" key="2">
    <source>
        <dbReference type="Proteomes" id="UP000515123"/>
    </source>
</evidence>
<feature type="region of interest" description="Disordered" evidence="1">
    <location>
        <begin position="1"/>
        <end position="66"/>
    </location>
</feature>
<proteinExistence type="predicted"/>
<keyword evidence="2" id="KW-1185">Reference proteome</keyword>